<dbReference type="SUPFAM" id="SSF103473">
    <property type="entry name" value="MFS general substrate transporter"/>
    <property type="match status" value="1"/>
</dbReference>
<sequence>MSSIAVLLIVRCNILHFRRLGRRATVRYGSFVVVATVIVIGLCPLYTVILLCRALLGLALSSIIYPCYNLVMEITPTKQRTIVGMILCAPYSIAVMIVALLGYYIRSWRGLHLASSVFAFLLLPVSWFMDESPRWLVQENRLEEAKNILEKAAYRNRSSFSHSGIVVAYPPPLEWELNATQDMHYFHVDVQLYSMHTQLCPNPIMCFHSYSEQSEPDGRQRIFITRSETLLQQEIYGCNNNCNAYHLVFDGYCLFGDPFECR</sequence>
<evidence type="ECO:0000256" key="2">
    <source>
        <dbReference type="ARBA" id="ARBA00022692"/>
    </source>
</evidence>
<feature type="transmembrane region" description="Helical" evidence="5">
    <location>
        <begin position="111"/>
        <end position="129"/>
    </location>
</feature>
<evidence type="ECO:0000256" key="1">
    <source>
        <dbReference type="ARBA" id="ARBA00004141"/>
    </source>
</evidence>
<dbReference type="Pfam" id="PF00083">
    <property type="entry name" value="Sugar_tr"/>
    <property type="match status" value="1"/>
</dbReference>
<gene>
    <name evidence="6" type="ORF">SK128_012738</name>
</gene>
<keyword evidence="7" id="KW-1185">Reference proteome</keyword>
<proteinExistence type="predicted"/>
<accession>A0AAN8WV23</accession>
<dbReference type="AlphaFoldDB" id="A0AAN8WV23"/>
<keyword evidence="2 5" id="KW-0812">Transmembrane</keyword>
<dbReference type="Proteomes" id="UP001381693">
    <property type="component" value="Unassembled WGS sequence"/>
</dbReference>
<dbReference type="GO" id="GO:0016020">
    <property type="term" value="C:membrane"/>
    <property type="evidence" value="ECO:0007669"/>
    <property type="project" value="UniProtKB-SubCell"/>
</dbReference>
<dbReference type="InterPro" id="IPR036259">
    <property type="entry name" value="MFS_trans_sf"/>
</dbReference>
<dbReference type="GO" id="GO:0022857">
    <property type="term" value="F:transmembrane transporter activity"/>
    <property type="evidence" value="ECO:0007669"/>
    <property type="project" value="InterPro"/>
</dbReference>
<reference evidence="6 7" key="1">
    <citation type="submission" date="2023-11" db="EMBL/GenBank/DDBJ databases">
        <title>Halocaridina rubra genome assembly.</title>
        <authorList>
            <person name="Smith C."/>
        </authorList>
    </citation>
    <scope>NUCLEOTIDE SEQUENCE [LARGE SCALE GENOMIC DNA]</scope>
    <source>
        <strain evidence="6">EP-1</strain>
        <tissue evidence="6">Whole</tissue>
    </source>
</reference>
<evidence type="ECO:0000256" key="3">
    <source>
        <dbReference type="ARBA" id="ARBA00022989"/>
    </source>
</evidence>
<evidence type="ECO:0000256" key="5">
    <source>
        <dbReference type="SAM" id="Phobius"/>
    </source>
</evidence>
<dbReference type="InterPro" id="IPR005828">
    <property type="entry name" value="MFS_sugar_transport-like"/>
</dbReference>
<organism evidence="6 7">
    <name type="scientific">Halocaridina rubra</name>
    <name type="common">Hawaiian red shrimp</name>
    <dbReference type="NCBI Taxonomy" id="373956"/>
    <lineage>
        <taxon>Eukaryota</taxon>
        <taxon>Metazoa</taxon>
        <taxon>Ecdysozoa</taxon>
        <taxon>Arthropoda</taxon>
        <taxon>Crustacea</taxon>
        <taxon>Multicrustacea</taxon>
        <taxon>Malacostraca</taxon>
        <taxon>Eumalacostraca</taxon>
        <taxon>Eucarida</taxon>
        <taxon>Decapoda</taxon>
        <taxon>Pleocyemata</taxon>
        <taxon>Caridea</taxon>
        <taxon>Atyoidea</taxon>
        <taxon>Atyidae</taxon>
        <taxon>Halocaridina</taxon>
    </lineage>
</organism>
<protein>
    <recommendedName>
        <fullName evidence="8">Major facilitator superfamily (MFS) profile domain-containing protein</fullName>
    </recommendedName>
</protein>
<dbReference type="EMBL" id="JAXCGZ010016986">
    <property type="protein sequence ID" value="KAK7069298.1"/>
    <property type="molecule type" value="Genomic_DNA"/>
</dbReference>
<name>A0AAN8WV23_HALRR</name>
<dbReference type="PANTHER" id="PTHR24064">
    <property type="entry name" value="SOLUTE CARRIER FAMILY 22 MEMBER"/>
    <property type="match status" value="1"/>
</dbReference>
<evidence type="ECO:0008006" key="8">
    <source>
        <dbReference type="Google" id="ProtNLM"/>
    </source>
</evidence>
<comment type="subcellular location">
    <subcellularLocation>
        <location evidence="1">Membrane</location>
        <topology evidence="1">Multi-pass membrane protein</topology>
    </subcellularLocation>
</comment>
<evidence type="ECO:0000256" key="4">
    <source>
        <dbReference type="ARBA" id="ARBA00023136"/>
    </source>
</evidence>
<feature type="transmembrane region" description="Helical" evidence="5">
    <location>
        <begin position="28"/>
        <end position="48"/>
    </location>
</feature>
<comment type="caution">
    <text evidence="6">The sequence shown here is derived from an EMBL/GenBank/DDBJ whole genome shotgun (WGS) entry which is preliminary data.</text>
</comment>
<evidence type="ECO:0000313" key="7">
    <source>
        <dbReference type="Proteomes" id="UP001381693"/>
    </source>
</evidence>
<evidence type="ECO:0000313" key="6">
    <source>
        <dbReference type="EMBL" id="KAK7069298.1"/>
    </source>
</evidence>
<keyword evidence="4 5" id="KW-0472">Membrane</keyword>
<keyword evidence="3 5" id="KW-1133">Transmembrane helix</keyword>
<dbReference type="Gene3D" id="1.20.1250.20">
    <property type="entry name" value="MFS general substrate transporter like domains"/>
    <property type="match status" value="1"/>
</dbReference>
<feature type="transmembrane region" description="Helical" evidence="5">
    <location>
        <begin position="54"/>
        <end position="71"/>
    </location>
</feature>
<feature type="transmembrane region" description="Helical" evidence="5">
    <location>
        <begin position="83"/>
        <end position="105"/>
    </location>
</feature>